<accession>A0A9P6DEX3</accession>
<gene>
    <name evidence="2" type="ORF">BDN71DRAFT_1449816</name>
</gene>
<sequence length="138" mass="16326">MLPSSHAFSPGPAMYIATAFLLYFLCARWLRWRNYLAIHQKFGGKFLNGSLTIQDAQEIVQVLRSPVRHYQNIRYSVYIQDPALYKANLNRGACVQTLCRHQYPDIYLDFPRARIPEFTRQRKPNTRFVEMQSIDRLR</sequence>
<reference evidence="2" key="1">
    <citation type="submission" date="2020-11" db="EMBL/GenBank/DDBJ databases">
        <authorList>
            <consortium name="DOE Joint Genome Institute"/>
            <person name="Ahrendt S."/>
            <person name="Riley R."/>
            <person name="Andreopoulos W."/>
            <person name="Labutti K."/>
            <person name="Pangilinan J."/>
            <person name="Ruiz-Duenas F.J."/>
            <person name="Barrasa J.M."/>
            <person name="Sanchez-Garcia M."/>
            <person name="Camarero S."/>
            <person name="Miyauchi S."/>
            <person name="Serrano A."/>
            <person name="Linde D."/>
            <person name="Babiker R."/>
            <person name="Drula E."/>
            <person name="Ayuso-Fernandez I."/>
            <person name="Pacheco R."/>
            <person name="Padilla G."/>
            <person name="Ferreira P."/>
            <person name="Barriuso J."/>
            <person name="Kellner H."/>
            <person name="Castanera R."/>
            <person name="Alfaro M."/>
            <person name="Ramirez L."/>
            <person name="Pisabarro A.G."/>
            <person name="Kuo A."/>
            <person name="Tritt A."/>
            <person name="Lipzen A."/>
            <person name="He G."/>
            <person name="Yan M."/>
            <person name="Ng V."/>
            <person name="Cullen D."/>
            <person name="Martin F."/>
            <person name="Rosso M.-N."/>
            <person name="Henrissat B."/>
            <person name="Hibbett D."/>
            <person name="Martinez A.T."/>
            <person name="Grigoriev I.V."/>
        </authorList>
    </citation>
    <scope>NUCLEOTIDE SEQUENCE</scope>
    <source>
        <strain evidence="2">ATCC 90797</strain>
    </source>
</reference>
<organism evidence="2 3">
    <name type="scientific">Pleurotus eryngii</name>
    <name type="common">Boletus of the steppes</name>
    <dbReference type="NCBI Taxonomy" id="5323"/>
    <lineage>
        <taxon>Eukaryota</taxon>
        <taxon>Fungi</taxon>
        <taxon>Dikarya</taxon>
        <taxon>Basidiomycota</taxon>
        <taxon>Agaricomycotina</taxon>
        <taxon>Agaricomycetes</taxon>
        <taxon>Agaricomycetidae</taxon>
        <taxon>Agaricales</taxon>
        <taxon>Pleurotineae</taxon>
        <taxon>Pleurotaceae</taxon>
        <taxon>Pleurotus</taxon>
    </lineage>
</organism>
<feature type="transmembrane region" description="Helical" evidence="1">
    <location>
        <begin position="12"/>
        <end position="30"/>
    </location>
</feature>
<keyword evidence="1" id="KW-0472">Membrane</keyword>
<evidence type="ECO:0000256" key="1">
    <source>
        <dbReference type="SAM" id="Phobius"/>
    </source>
</evidence>
<evidence type="ECO:0000313" key="3">
    <source>
        <dbReference type="Proteomes" id="UP000807025"/>
    </source>
</evidence>
<dbReference type="Proteomes" id="UP000807025">
    <property type="component" value="Unassembled WGS sequence"/>
</dbReference>
<dbReference type="AlphaFoldDB" id="A0A9P6DEX3"/>
<proteinExistence type="predicted"/>
<keyword evidence="1" id="KW-1133">Transmembrane helix</keyword>
<comment type="caution">
    <text evidence="2">The sequence shown here is derived from an EMBL/GenBank/DDBJ whole genome shotgun (WGS) entry which is preliminary data.</text>
</comment>
<keyword evidence="3" id="KW-1185">Reference proteome</keyword>
<keyword evidence="1" id="KW-0812">Transmembrane</keyword>
<protein>
    <submittedName>
        <fullName evidence="2">Uncharacterized protein</fullName>
    </submittedName>
</protein>
<evidence type="ECO:0000313" key="2">
    <source>
        <dbReference type="EMBL" id="KAF9493763.1"/>
    </source>
</evidence>
<dbReference type="EMBL" id="MU154581">
    <property type="protein sequence ID" value="KAF9493763.1"/>
    <property type="molecule type" value="Genomic_DNA"/>
</dbReference>
<name>A0A9P6DEX3_PLEER</name>